<reference evidence="3" key="2">
    <citation type="submission" date="2019-11" db="UniProtKB">
        <authorList>
            <consortium name="WormBaseParasite"/>
        </authorList>
    </citation>
    <scope>IDENTIFICATION</scope>
</reference>
<dbReference type="EMBL" id="UXSR01001505">
    <property type="protein sequence ID" value="VDD78336.1"/>
    <property type="molecule type" value="Genomic_DNA"/>
</dbReference>
<accession>A0A0R3UBP0</accession>
<dbReference type="Proteomes" id="UP000267029">
    <property type="component" value="Unassembled WGS sequence"/>
</dbReference>
<dbReference type="STRING" id="53468.A0A0R3UBP0"/>
<protein>
    <submittedName>
        <fullName evidence="3">RPAP3_C domain-containing protein</fullName>
    </submittedName>
</protein>
<dbReference type="AlphaFoldDB" id="A0A0R3UBP0"/>
<organism evidence="3">
    <name type="scientific">Mesocestoides corti</name>
    <name type="common">Flatworm</name>
    <dbReference type="NCBI Taxonomy" id="53468"/>
    <lineage>
        <taxon>Eukaryota</taxon>
        <taxon>Metazoa</taxon>
        <taxon>Spiralia</taxon>
        <taxon>Lophotrochozoa</taxon>
        <taxon>Platyhelminthes</taxon>
        <taxon>Cestoda</taxon>
        <taxon>Eucestoda</taxon>
        <taxon>Cyclophyllidea</taxon>
        <taxon>Mesocestoididae</taxon>
        <taxon>Mesocestoides</taxon>
    </lineage>
</organism>
<evidence type="ECO:0000313" key="3">
    <source>
        <dbReference type="WBParaSite" id="MCU_012839-RA"/>
    </source>
</evidence>
<proteinExistence type="predicted"/>
<name>A0A0R3UBP0_MESCO</name>
<dbReference type="WBParaSite" id="MCU_012839-RA">
    <property type="protein sequence ID" value="MCU_012839-RA"/>
    <property type="gene ID" value="MCU_012839"/>
</dbReference>
<keyword evidence="2" id="KW-1185">Reference proteome</keyword>
<reference evidence="1 2" key="1">
    <citation type="submission" date="2018-10" db="EMBL/GenBank/DDBJ databases">
        <authorList>
            <consortium name="Pathogen Informatics"/>
        </authorList>
    </citation>
    <scope>NUCLEOTIDE SEQUENCE [LARGE SCALE GENOMIC DNA]</scope>
</reference>
<gene>
    <name evidence="1" type="ORF">MCOS_LOCUS4339</name>
</gene>
<evidence type="ECO:0000313" key="2">
    <source>
        <dbReference type="Proteomes" id="UP000267029"/>
    </source>
</evidence>
<evidence type="ECO:0000313" key="1">
    <source>
        <dbReference type="EMBL" id="VDD78336.1"/>
    </source>
</evidence>
<sequence>MPTVLLADVFSWTSLKFYADNIVRVGSERALFFFLEALENFGLADRIANLILTLNLPFEFLIKALILLLNGRVSSLINPPPNPAPAQSSLVKLSISDGSRKQLVSWLDSVKAQKDSLIDTETLDELAKALH</sequence>